<protein>
    <recommendedName>
        <fullName evidence="1">Clp R domain-containing protein</fullName>
    </recommendedName>
</protein>
<dbReference type="Gene3D" id="1.10.1780.10">
    <property type="entry name" value="Clp, N-terminal domain"/>
    <property type="match status" value="1"/>
</dbReference>
<dbReference type="PANTHER" id="PTHR47016">
    <property type="entry name" value="ATP-DEPENDENT CLP PROTEASE ATP-BINDING SUBUNIT CLPT1, CHLOROPLASTIC"/>
    <property type="match status" value="1"/>
</dbReference>
<dbReference type="SUPFAM" id="SSF81923">
    <property type="entry name" value="Double Clp-N motif"/>
    <property type="match status" value="1"/>
</dbReference>
<feature type="domain" description="Clp R" evidence="1">
    <location>
        <begin position="49"/>
        <end position="93"/>
    </location>
</feature>
<reference evidence="2" key="1">
    <citation type="submission" date="2019-05" db="EMBL/GenBank/DDBJ databases">
        <title>The de novo reference genome and transcriptome assemblies of the wild tomato species Solanum chilense.</title>
        <authorList>
            <person name="Stam R."/>
            <person name="Nosenko T."/>
            <person name="Hoerger A.C."/>
            <person name="Stephan W."/>
            <person name="Seidel M.A."/>
            <person name="Kuhn J.M.M."/>
            <person name="Haberer G."/>
            <person name="Tellier A."/>
        </authorList>
    </citation>
    <scope>NUCLEOTIDE SEQUENCE</scope>
    <source>
        <tissue evidence="2">Mature leaves</tissue>
    </source>
</reference>
<feature type="non-terminal residue" evidence="2">
    <location>
        <position position="1"/>
    </location>
</feature>
<dbReference type="InterPro" id="IPR036628">
    <property type="entry name" value="Clp_N_dom_sf"/>
</dbReference>
<accession>A0A6N2C6Z9</accession>
<gene>
    <name evidence="2" type="ORF">EJD97_022541</name>
</gene>
<organism evidence="2">
    <name type="scientific">Solanum chilense</name>
    <name type="common">Tomato</name>
    <name type="synonym">Lycopersicon chilense</name>
    <dbReference type="NCBI Taxonomy" id="4083"/>
    <lineage>
        <taxon>Eukaryota</taxon>
        <taxon>Viridiplantae</taxon>
        <taxon>Streptophyta</taxon>
        <taxon>Embryophyta</taxon>
        <taxon>Tracheophyta</taxon>
        <taxon>Spermatophyta</taxon>
        <taxon>Magnoliopsida</taxon>
        <taxon>eudicotyledons</taxon>
        <taxon>Gunneridae</taxon>
        <taxon>Pentapetalae</taxon>
        <taxon>asterids</taxon>
        <taxon>lamiids</taxon>
        <taxon>Solanales</taxon>
        <taxon>Solanaceae</taxon>
        <taxon>Solanoideae</taxon>
        <taxon>Solaneae</taxon>
        <taxon>Solanum</taxon>
        <taxon>Solanum subgen. Lycopersicon</taxon>
    </lineage>
</organism>
<evidence type="ECO:0000313" key="2">
    <source>
        <dbReference type="EMBL" id="TMX02138.1"/>
    </source>
</evidence>
<name>A0A6N2C6Z9_SOLCI</name>
<dbReference type="InterPro" id="IPR044217">
    <property type="entry name" value="CLPT1/2"/>
</dbReference>
<dbReference type="PANTHER" id="PTHR47016:SF5">
    <property type="entry name" value="CLP DOMAIN SUPERFAMILY PROTEIN"/>
    <property type="match status" value="1"/>
</dbReference>
<comment type="caution">
    <text evidence="2">The sequence shown here is derived from an EMBL/GenBank/DDBJ whole genome shotgun (WGS) entry which is preliminary data.</text>
</comment>
<dbReference type="InterPro" id="IPR004176">
    <property type="entry name" value="Clp_R_N"/>
</dbReference>
<dbReference type="EMBL" id="RXGB01000713">
    <property type="protein sequence ID" value="TMX02138.1"/>
    <property type="molecule type" value="Genomic_DNA"/>
</dbReference>
<sequence length="173" mass="18594">CDVKFPSFKLNSSVGLRACKALDAKSAETFVKGSRIVPKAMSDKAVIGQNEAMRLGHNLIETEQILLGLISEGTGIVAKVLKSMGINFIEVEKIIGKGHNYEHLLLELLRGGKGMAARVLENLGADDLNNIYNQVLRMVGKSNVGVAASVGGGTPGPNIFFLIWLILNKVFKC</sequence>
<dbReference type="Pfam" id="PF02861">
    <property type="entry name" value="Clp_N"/>
    <property type="match status" value="1"/>
</dbReference>
<proteinExistence type="predicted"/>
<evidence type="ECO:0000259" key="1">
    <source>
        <dbReference type="Pfam" id="PF02861"/>
    </source>
</evidence>
<dbReference type="AlphaFoldDB" id="A0A6N2C6Z9"/>